<protein>
    <recommendedName>
        <fullName evidence="3">Complex 1 LYR protein domain-containing protein</fullName>
    </recommendedName>
</protein>
<reference evidence="4" key="1">
    <citation type="journal article" date="2020" name="bioRxiv">
        <title>Whole genome comparisons of ergot fungi reveals the divergence and evolution of species within the genus Claviceps are the result of varying mechanisms driving genome evolution and host range expansion.</title>
        <authorList>
            <person name="Wyka S.A."/>
            <person name="Mondo S.J."/>
            <person name="Liu M."/>
            <person name="Dettman J."/>
            <person name="Nalam V."/>
            <person name="Broders K.D."/>
        </authorList>
    </citation>
    <scope>NUCLEOTIDE SEQUENCE</scope>
    <source>
        <strain evidence="4">CCC 602</strain>
    </source>
</reference>
<dbReference type="PANTHER" id="PTHR13166:SF7">
    <property type="entry name" value="LYR MOTIF-CONTAINING PROTEIN 4"/>
    <property type="match status" value="1"/>
</dbReference>
<dbReference type="PANTHER" id="PTHR13166">
    <property type="entry name" value="PROTEIN C6ORF149"/>
    <property type="match status" value="1"/>
</dbReference>
<feature type="region of interest" description="Disordered" evidence="2">
    <location>
        <begin position="468"/>
        <end position="535"/>
    </location>
</feature>
<dbReference type="GO" id="GO:1990221">
    <property type="term" value="C:L-cysteine desulfurase complex"/>
    <property type="evidence" value="ECO:0007669"/>
    <property type="project" value="TreeGrafter"/>
</dbReference>
<organism evidence="4 5">
    <name type="scientific">Claviceps pusilla</name>
    <dbReference type="NCBI Taxonomy" id="123648"/>
    <lineage>
        <taxon>Eukaryota</taxon>
        <taxon>Fungi</taxon>
        <taxon>Dikarya</taxon>
        <taxon>Ascomycota</taxon>
        <taxon>Pezizomycotina</taxon>
        <taxon>Sordariomycetes</taxon>
        <taxon>Hypocreomycetidae</taxon>
        <taxon>Hypocreales</taxon>
        <taxon>Clavicipitaceae</taxon>
        <taxon>Claviceps</taxon>
    </lineage>
</organism>
<evidence type="ECO:0000256" key="1">
    <source>
        <dbReference type="ARBA" id="ARBA00009508"/>
    </source>
</evidence>
<feature type="region of interest" description="Disordered" evidence="2">
    <location>
        <begin position="623"/>
        <end position="1073"/>
    </location>
</feature>
<feature type="region of interest" description="Disordered" evidence="2">
    <location>
        <begin position="1096"/>
        <end position="1115"/>
    </location>
</feature>
<evidence type="ECO:0000259" key="3">
    <source>
        <dbReference type="Pfam" id="PF05347"/>
    </source>
</evidence>
<feature type="compositionally biased region" description="Acidic residues" evidence="2">
    <location>
        <begin position="468"/>
        <end position="492"/>
    </location>
</feature>
<evidence type="ECO:0000313" key="4">
    <source>
        <dbReference type="EMBL" id="KAG6016654.1"/>
    </source>
</evidence>
<dbReference type="OrthoDB" id="275715at2759"/>
<keyword evidence="5" id="KW-1185">Reference proteome</keyword>
<feature type="compositionally biased region" description="Pro residues" evidence="2">
    <location>
        <begin position="578"/>
        <end position="587"/>
    </location>
</feature>
<dbReference type="AlphaFoldDB" id="A0A9P7NFY2"/>
<proteinExistence type="inferred from homology"/>
<gene>
    <name evidence="4" type="ORF">E4U43_003387</name>
</gene>
<dbReference type="EMBL" id="SRPW01000231">
    <property type="protein sequence ID" value="KAG6016654.1"/>
    <property type="molecule type" value="Genomic_DNA"/>
</dbReference>
<feature type="compositionally biased region" description="Polar residues" evidence="2">
    <location>
        <begin position="896"/>
        <end position="917"/>
    </location>
</feature>
<feature type="region of interest" description="Disordered" evidence="2">
    <location>
        <begin position="387"/>
        <end position="430"/>
    </location>
</feature>
<dbReference type="InterPro" id="IPR045297">
    <property type="entry name" value="Complex1_LYR_LYRM4"/>
</dbReference>
<feature type="compositionally biased region" description="Basic and acidic residues" evidence="2">
    <location>
        <begin position="835"/>
        <end position="846"/>
    </location>
</feature>
<comment type="caution">
    <text evidence="4">The sequence shown here is derived from an EMBL/GenBank/DDBJ whole genome shotgun (WGS) entry which is preliminary data.</text>
</comment>
<name>A0A9P7NFY2_9HYPO</name>
<evidence type="ECO:0000313" key="5">
    <source>
        <dbReference type="Proteomes" id="UP000748025"/>
    </source>
</evidence>
<dbReference type="GO" id="GO:0016226">
    <property type="term" value="P:iron-sulfur cluster assembly"/>
    <property type="evidence" value="ECO:0007669"/>
    <property type="project" value="InterPro"/>
</dbReference>
<dbReference type="InterPro" id="IPR051522">
    <property type="entry name" value="ISC_assembly_LYR"/>
</dbReference>
<feature type="domain" description="Complex 1 LYR protein" evidence="3">
    <location>
        <begin position="13"/>
        <end position="71"/>
    </location>
</feature>
<dbReference type="CDD" id="cd20264">
    <property type="entry name" value="Complex1_LYR_LYRM4"/>
    <property type="match status" value="1"/>
</dbReference>
<feature type="compositionally biased region" description="Pro residues" evidence="2">
    <location>
        <begin position="1050"/>
        <end position="1060"/>
    </location>
</feature>
<feature type="compositionally biased region" description="Acidic residues" evidence="2">
    <location>
        <begin position="994"/>
        <end position="1003"/>
    </location>
</feature>
<dbReference type="Proteomes" id="UP000748025">
    <property type="component" value="Unassembled WGS sequence"/>
</dbReference>
<feature type="compositionally biased region" description="Basic and acidic residues" evidence="2">
    <location>
        <begin position="1004"/>
        <end position="1017"/>
    </location>
</feature>
<feature type="compositionally biased region" description="Basic and acidic residues" evidence="2">
    <location>
        <begin position="496"/>
        <end position="519"/>
    </location>
</feature>
<sequence length="1115" mass="119786">MSVVGSLKGDMPKQVRSLYRQLLRQGEQFTAYNFREYAKRRTRDAFRENKSVQDPRQIQELVQKGLKELQVLKRQTVIGQFYTMDRLVVEAGISGKDNSSDGQVARQKEQGSRHKRDLARSLCGEVPAYVLDAQWLQVFVSHHTFLNDSELHFLGLLANFDTAVDRQDGPIAVATPSMMTLRVRLMSGPFFEWHFTQFTLTNGIGLPVRQWRQDWVNIAPPPPQEQIQQNDIWAPELFHHMPKDFALLAPHSQELLRAARSGRLYKRPAAPEDEEADTDAAQLTEKIEKKEEDSASQGFSVRLWKQIPRNNEGSGLSHLAKRRKGTVTIASKTVDEKAMAGPMVTRATVRRTDAAGNPYTEEVTLADGQQVTGEIISTRVEAVATAAPDGFVAPTPVQKKRPPPPKRKSKAGPGRGRKKLKYPLPGQGLRAGVTRAADGVRSGVAHVPGGIGTSHEGMETLNPEIEMVDGDEDDDEDEGDEGDEGDDDDQQEGDQQLDHTDESKIHDEKMADAADERRLPTPSKPIPHAVYGITTEPDMVPPNPVILAHAPTVASLATHSPRNEGSPLKNVMLQSPSPTEPAAPPSNPTHSAEIVTPVPVAAPSTLPASLPVELPVVDSVINGIADNGPTTQSLIAEPPTPTAAGNEGGPEAHVDVTMTEAVPDEPARPSDEALAGHSQSNVLYKDTPPDKTHFPPDVPSKAEALLPPPPEQVGNIPSPRGFDGLYRESDSFDKTSDSQVHESLGHSERPSTLTTYDSVMTEDTIKPEDSASTRFPLTESIAPSEAGTALAEETKNSMLAEAPPRFTSPAMADSPVADARVNTTAATELLGDNAMVKESDEQKVPEETGQDFSSSSSSSCPVAPALVLSDSPRALELKHSPASSRPEPNVEPRGPTPTQTAPQDGLSSLTLARSVQDSPRVDDPSSPRQAGELVGEAVQEDSPPGDAVKAEPMPETQSIPKSAKPSTDEDSKTEWEGQKDEPSPAPALAPAPEQNEDPQDESNDSSREESRSQRLDPEPFSEAVTMPTMARPPDDGAPMMEEAAAVSTPAPMPAPAPVTEPEPEPEPAPVLLTGLPHALSPLVPPGLPSIAAVVGERHGPAEGSDEKTEDAPAGA</sequence>
<feature type="region of interest" description="Disordered" evidence="2">
    <location>
        <begin position="556"/>
        <end position="596"/>
    </location>
</feature>
<feature type="compositionally biased region" description="Basic and acidic residues" evidence="2">
    <location>
        <begin position="966"/>
        <end position="982"/>
    </location>
</feature>
<comment type="similarity">
    <text evidence="1">Belongs to the complex I LYR family.</text>
</comment>
<evidence type="ECO:0000256" key="2">
    <source>
        <dbReference type="SAM" id="MobiDB-lite"/>
    </source>
</evidence>
<dbReference type="InterPro" id="IPR008011">
    <property type="entry name" value="Complex1_LYR_dom"/>
</dbReference>
<accession>A0A9P7NFY2</accession>
<dbReference type="Pfam" id="PF05347">
    <property type="entry name" value="Complex1_LYR"/>
    <property type="match status" value="1"/>
</dbReference>
<feature type="compositionally biased region" description="Basic residues" evidence="2">
    <location>
        <begin position="398"/>
        <end position="421"/>
    </location>
</feature>
<feature type="compositionally biased region" description="Basic and acidic residues" evidence="2">
    <location>
        <begin position="725"/>
        <end position="749"/>
    </location>
</feature>
<dbReference type="GO" id="GO:0005739">
    <property type="term" value="C:mitochondrion"/>
    <property type="evidence" value="ECO:0007669"/>
    <property type="project" value="TreeGrafter"/>
</dbReference>